<evidence type="ECO:0000256" key="5">
    <source>
        <dbReference type="ARBA" id="ARBA00022692"/>
    </source>
</evidence>
<evidence type="ECO:0000256" key="3">
    <source>
        <dbReference type="ARBA" id="ARBA00012201"/>
    </source>
</evidence>
<sequence>MKKNILFAFLVLMVLQTFCFAQNSFDKPKVFTEKNLMYGALIDEESKFIADDNPAFALPNYNDSAWKYADFSSKKAYDKDQVYWIRYYFKIDSASVNKSLCFDIKQVGASEIYLNGKKIETIGKIGKSGAREFRMKNDIPELFSLNNTEVNVLAIRFLPIVGGKKMAINYSPVALDIELIDAKEFIHDKVEMEQGFNFVSMLICGVFSALGFIHLLLFLFYRKAIYNLYFSIYNLSIGLMSYMVLLFFEMNNPEKIDAYAFFSFLSMLAFGASLTGFVNTLFGRSKIRLKILLIFAALLLILYYFSAKVAISLVMFYLFFVWSESLYLIIRAMIRKEKSAFIVGGGILTFVAIIILTIIFNILDSLNIVAPKMFSGDTFGIIVLIVIFVSFPISISAYLGWQFASTNLSLVKQLDEVNRLSDINLKQEQEKQQILQDQNDLLEQQVDERTFELQKEKQKTENLLLNILPHEVAEELKENGSSEAKYYDEVSVLFTDFVNFTQSSEKMGAEKMLVELNECFTAFDMIMEKHGLEKIKTIGDAYLAVCGLPIKNECHAYKTVLVALDIIHFIEERKKTNPDVLDIRIGINSGSLIAGIVGVKKFAYDIWGDTVNTAARMEQNSERGKINISESTYQLIKEKITCEYRGKIHTKGKGDMDMYFALEAKNI</sequence>
<evidence type="ECO:0000256" key="9">
    <source>
        <dbReference type="ARBA" id="ARBA00022842"/>
    </source>
</evidence>
<evidence type="ECO:0000256" key="11">
    <source>
        <dbReference type="ARBA" id="ARBA00022998"/>
    </source>
</evidence>
<gene>
    <name evidence="21" type="ORF">LO744_13340</name>
</gene>
<dbReference type="InterPro" id="IPR018297">
    <property type="entry name" value="A/G_cyclase_CS"/>
</dbReference>
<evidence type="ECO:0000256" key="10">
    <source>
        <dbReference type="ARBA" id="ARBA00022989"/>
    </source>
</evidence>
<evidence type="ECO:0000313" key="21">
    <source>
        <dbReference type="EMBL" id="MCD1117845.1"/>
    </source>
</evidence>
<feature type="transmembrane region" description="Helical" evidence="18">
    <location>
        <begin position="228"/>
        <end position="248"/>
    </location>
</feature>
<dbReference type="PANTHER" id="PTHR11920">
    <property type="entry name" value="GUANYLYL CYCLASE"/>
    <property type="match status" value="1"/>
</dbReference>
<dbReference type="Proteomes" id="UP001108025">
    <property type="component" value="Unassembled WGS sequence"/>
</dbReference>
<dbReference type="GO" id="GO:0006171">
    <property type="term" value="P:cAMP biosynthetic process"/>
    <property type="evidence" value="ECO:0007669"/>
    <property type="project" value="UniProtKB-KW"/>
</dbReference>
<dbReference type="Gene3D" id="3.30.70.1230">
    <property type="entry name" value="Nucleotide cyclase"/>
    <property type="match status" value="1"/>
</dbReference>
<feature type="domain" description="Guanylate cyclase" evidence="20">
    <location>
        <begin position="491"/>
        <end position="618"/>
    </location>
</feature>
<reference evidence="21" key="1">
    <citation type="submission" date="2021-11" db="EMBL/GenBank/DDBJ databases">
        <title>Description of novel Chryseobacterium species.</title>
        <authorList>
            <person name="Saticioglu I.B."/>
            <person name="Ay H."/>
            <person name="Altun S."/>
            <person name="Duman M."/>
        </authorList>
    </citation>
    <scope>NUCLEOTIDE SEQUENCE</scope>
    <source>
        <strain evidence="21">C-17</strain>
    </source>
</reference>
<keyword evidence="5 18" id="KW-0812">Transmembrane</keyword>
<dbReference type="Gene3D" id="2.60.120.260">
    <property type="entry name" value="Galactose-binding domain-like"/>
    <property type="match status" value="1"/>
</dbReference>
<keyword evidence="19" id="KW-0732">Signal</keyword>
<keyword evidence="8" id="KW-0067">ATP-binding</keyword>
<feature type="signal peptide" evidence="19">
    <location>
        <begin position="1"/>
        <end position="21"/>
    </location>
</feature>
<keyword evidence="22" id="KW-1185">Reference proteome</keyword>
<dbReference type="PROSITE" id="PS50125">
    <property type="entry name" value="GUANYLATE_CYCLASE_2"/>
    <property type="match status" value="1"/>
</dbReference>
<dbReference type="GO" id="GO:0004016">
    <property type="term" value="F:adenylate cyclase activity"/>
    <property type="evidence" value="ECO:0007669"/>
    <property type="project" value="UniProtKB-EC"/>
</dbReference>
<dbReference type="PANTHER" id="PTHR11920:SF335">
    <property type="entry name" value="GUANYLATE CYCLASE"/>
    <property type="match status" value="1"/>
</dbReference>
<dbReference type="GO" id="GO:0046872">
    <property type="term" value="F:metal ion binding"/>
    <property type="evidence" value="ECO:0007669"/>
    <property type="project" value="UniProtKB-KW"/>
</dbReference>
<evidence type="ECO:0000256" key="1">
    <source>
        <dbReference type="ARBA" id="ARBA00001593"/>
    </source>
</evidence>
<comment type="caution">
    <text evidence="21">The sequence shown here is derived from an EMBL/GenBank/DDBJ whole genome shotgun (WGS) entry which is preliminary data.</text>
</comment>
<evidence type="ECO:0000256" key="13">
    <source>
        <dbReference type="ARBA" id="ARBA00023239"/>
    </source>
</evidence>
<keyword evidence="12 18" id="KW-0472">Membrane</keyword>
<evidence type="ECO:0000256" key="7">
    <source>
        <dbReference type="ARBA" id="ARBA00022741"/>
    </source>
</evidence>
<name>A0A9Q3V5S4_9FLAO</name>
<organism evidence="21 22">
    <name type="scientific">Chryseobacterium turcicum</name>
    <dbReference type="NCBI Taxonomy" id="2898076"/>
    <lineage>
        <taxon>Bacteria</taxon>
        <taxon>Pseudomonadati</taxon>
        <taxon>Bacteroidota</taxon>
        <taxon>Flavobacteriia</taxon>
        <taxon>Flavobacteriales</taxon>
        <taxon>Weeksellaceae</taxon>
        <taxon>Chryseobacterium group</taxon>
        <taxon>Chryseobacterium</taxon>
    </lineage>
</organism>
<evidence type="ECO:0000256" key="2">
    <source>
        <dbReference type="ARBA" id="ARBA00004370"/>
    </source>
</evidence>
<feature type="transmembrane region" description="Helical" evidence="18">
    <location>
        <begin position="289"/>
        <end position="305"/>
    </location>
</feature>
<evidence type="ECO:0000313" key="22">
    <source>
        <dbReference type="Proteomes" id="UP001108025"/>
    </source>
</evidence>
<comment type="subunit">
    <text evidence="16">Homodimer. Can also exist as monomer.</text>
</comment>
<dbReference type="InterPro" id="IPR008979">
    <property type="entry name" value="Galactose-bd-like_sf"/>
</dbReference>
<protein>
    <recommendedName>
        <fullName evidence="4">Adenylate cyclase</fullName>
        <ecNumber evidence="3">4.6.1.1</ecNumber>
    </recommendedName>
    <alternativeName>
        <fullName evidence="14">ATP pyrophosphate-lyase</fullName>
    </alternativeName>
    <alternativeName>
        <fullName evidence="15">Adenylyl cyclase</fullName>
    </alternativeName>
</protein>
<feature type="transmembrane region" description="Helical" evidence="18">
    <location>
        <begin position="378"/>
        <end position="401"/>
    </location>
</feature>
<dbReference type="GO" id="GO:0005886">
    <property type="term" value="C:plasma membrane"/>
    <property type="evidence" value="ECO:0007669"/>
    <property type="project" value="UniProtKB-ARBA"/>
</dbReference>
<keyword evidence="10 18" id="KW-1133">Transmembrane helix</keyword>
<evidence type="ECO:0000256" key="15">
    <source>
        <dbReference type="ARBA" id="ARBA00032637"/>
    </source>
</evidence>
<evidence type="ECO:0000256" key="14">
    <source>
        <dbReference type="ARBA" id="ARBA00032597"/>
    </source>
</evidence>
<dbReference type="EMBL" id="JAJNAY010000001">
    <property type="protein sequence ID" value="MCD1117845.1"/>
    <property type="molecule type" value="Genomic_DNA"/>
</dbReference>
<dbReference type="Gene3D" id="6.10.250.780">
    <property type="match status" value="1"/>
</dbReference>
<keyword evidence="6" id="KW-0479">Metal-binding</keyword>
<dbReference type="AlphaFoldDB" id="A0A9Q3V5S4"/>
<evidence type="ECO:0000256" key="16">
    <source>
        <dbReference type="ARBA" id="ARBA00064436"/>
    </source>
</evidence>
<comment type="similarity">
    <text evidence="17">Belongs to the adenylyl cyclase class-4/guanylyl cyclase family.</text>
</comment>
<dbReference type="Pfam" id="PF00211">
    <property type="entry name" value="Guanylate_cyc"/>
    <property type="match status" value="1"/>
</dbReference>
<keyword evidence="11" id="KW-0115">cAMP biosynthesis</keyword>
<dbReference type="PROSITE" id="PS00452">
    <property type="entry name" value="GUANYLATE_CYCLASE_1"/>
    <property type="match status" value="1"/>
</dbReference>
<feature type="transmembrane region" description="Helical" evidence="18">
    <location>
        <begin position="198"/>
        <end position="221"/>
    </location>
</feature>
<dbReference type="InterPro" id="IPR029787">
    <property type="entry name" value="Nucleotide_cyclase"/>
</dbReference>
<proteinExistence type="inferred from homology"/>
<evidence type="ECO:0000256" key="18">
    <source>
        <dbReference type="SAM" id="Phobius"/>
    </source>
</evidence>
<dbReference type="InterPro" id="IPR050401">
    <property type="entry name" value="Cyclic_nucleotide_synthase"/>
</dbReference>
<evidence type="ECO:0000256" key="4">
    <source>
        <dbReference type="ARBA" id="ARBA00021420"/>
    </source>
</evidence>
<feature type="transmembrane region" description="Helical" evidence="18">
    <location>
        <begin position="260"/>
        <end position="282"/>
    </location>
</feature>
<keyword evidence="7" id="KW-0547">Nucleotide-binding</keyword>
<dbReference type="EC" id="4.6.1.1" evidence="3"/>
<evidence type="ECO:0000256" key="8">
    <source>
        <dbReference type="ARBA" id="ARBA00022840"/>
    </source>
</evidence>
<dbReference type="FunFam" id="3.30.70.1230:FF:000033">
    <property type="entry name" value="Adenylate cyclase"/>
    <property type="match status" value="1"/>
</dbReference>
<dbReference type="RefSeq" id="WP_230670003.1">
    <property type="nucleotide sequence ID" value="NZ_JAJNAY010000001.1"/>
</dbReference>
<feature type="transmembrane region" description="Helical" evidence="18">
    <location>
        <begin position="341"/>
        <end position="363"/>
    </location>
</feature>
<comment type="subcellular location">
    <subcellularLocation>
        <location evidence="2">Membrane</location>
    </subcellularLocation>
</comment>
<dbReference type="InterPro" id="IPR001054">
    <property type="entry name" value="A/G_cyclase"/>
</dbReference>
<evidence type="ECO:0000256" key="17">
    <source>
        <dbReference type="RuleBase" id="RU000405"/>
    </source>
</evidence>
<evidence type="ECO:0000259" key="20">
    <source>
        <dbReference type="PROSITE" id="PS50125"/>
    </source>
</evidence>
<dbReference type="SUPFAM" id="SSF55073">
    <property type="entry name" value="Nucleotide cyclase"/>
    <property type="match status" value="1"/>
</dbReference>
<accession>A0A9Q3V5S4</accession>
<dbReference type="GO" id="GO:0035556">
    <property type="term" value="P:intracellular signal transduction"/>
    <property type="evidence" value="ECO:0007669"/>
    <property type="project" value="InterPro"/>
</dbReference>
<evidence type="ECO:0000256" key="6">
    <source>
        <dbReference type="ARBA" id="ARBA00022723"/>
    </source>
</evidence>
<dbReference type="SMART" id="SM00044">
    <property type="entry name" value="CYCc"/>
    <property type="match status" value="1"/>
</dbReference>
<keyword evidence="9" id="KW-0460">Magnesium</keyword>
<keyword evidence="13 17" id="KW-0456">Lyase</keyword>
<feature type="transmembrane region" description="Helical" evidence="18">
    <location>
        <begin position="311"/>
        <end position="329"/>
    </location>
</feature>
<feature type="chain" id="PRO_5040303298" description="Adenylate cyclase" evidence="19">
    <location>
        <begin position="22"/>
        <end position="667"/>
    </location>
</feature>
<evidence type="ECO:0000256" key="12">
    <source>
        <dbReference type="ARBA" id="ARBA00023136"/>
    </source>
</evidence>
<comment type="catalytic activity">
    <reaction evidence="1">
        <text>ATP = 3',5'-cyclic AMP + diphosphate</text>
        <dbReference type="Rhea" id="RHEA:15389"/>
        <dbReference type="ChEBI" id="CHEBI:30616"/>
        <dbReference type="ChEBI" id="CHEBI:33019"/>
        <dbReference type="ChEBI" id="CHEBI:58165"/>
        <dbReference type="EC" id="4.6.1.1"/>
    </reaction>
</comment>
<evidence type="ECO:0000256" key="19">
    <source>
        <dbReference type="SAM" id="SignalP"/>
    </source>
</evidence>
<dbReference type="SUPFAM" id="SSF49785">
    <property type="entry name" value="Galactose-binding domain-like"/>
    <property type="match status" value="1"/>
</dbReference>
<dbReference type="CDD" id="cd07302">
    <property type="entry name" value="CHD"/>
    <property type="match status" value="1"/>
</dbReference>
<dbReference type="GO" id="GO:0005524">
    <property type="term" value="F:ATP binding"/>
    <property type="evidence" value="ECO:0007669"/>
    <property type="project" value="UniProtKB-KW"/>
</dbReference>